<evidence type="ECO:0000313" key="4">
    <source>
        <dbReference type="Proteomes" id="UP000028828"/>
    </source>
</evidence>
<reference evidence="3 4" key="1">
    <citation type="submission" date="2014-03" db="EMBL/GenBank/DDBJ databases">
        <authorList>
            <person name="Sibley D."/>
            <person name="Venepally P."/>
            <person name="Karamycheva S."/>
            <person name="Hadjithomas M."/>
            <person name="Khan A."/>
            <person name="Brunk B."/>
            <person name="Roos D."/>
            <person name="Caler E."/>
            <person name="Lorenzi H."/>
        </authorList>
    </citation>
    <scope>NUCLEOTIDE SEQUENCE [LARGE SCALE GENOMIC DNA]</scope>
    <source>
        <strain evidence="4">p89</strain>
    </source>
</reference>
<dbReference type="Proteomes" id="UP000028828">
    <property type="component" value="Unassembled WGS sequence"/>
</dbReference>
<evidence type="ECO:0000256" key="2">
    <source>
        <dbReference type="SAM" id="SignalP"/>
    </source>
</evidence>
<sequence>MDLFCLLIGSFFFLSTSASARQTQGGLSVLQAVPLLAPDSTAFEMFREERRGDRMREEVEFSQIQLGERDGDDDDDPEDEIGEEEYEEGGEGDSSRGSSRGHGGDASQASEVNRDESYEAEDEREPSQKDAKATRSAPIGHEAFTMKLMSDSPRVGYADGQEACSALGCPRVAAGGAPRNPISGCAKSVKCRGCHGRMEAEARCQAWKPSTRPDVILSSGWYFTKHMLTRSGAMELDIQWDNNSDLDFKKCMPDLRQVTRSFKELQETGNVAPFAFHRMVNVQVAVHRLPSEGMEDKGPKKLSFSIKFVDPQASSLIGRTGQSQSQPMCSSVDATLPMVNLGRKTAMYGVGWLPIPNDLTFPVTTKNFVIRMQCSGVQSCNMNRIAVCARITCPATATVAEQQMAAVQDAMSKPVGNGPASRAAGLASGDSPASRVMQASTGRFGSTLSSQVPLVHPGASPYSQHHGAFPHGYPYLVLGHAATRVPSAFVSAFFCSVASIALFF</sequence>
<dbReference type="AlphaFoldDB" id="A0A086KER8"/>
<feature type="compositionally biased region" description="Basic and acidic residues" evidence="1">
    <location>
        <begin position="49"/>
        <end position="59"/>
    </location>
</feature>
<feature type="region of interest" description="Disordered" evidence="1">
    <location>
        <begin position="49"/>
        <end position="143"/>
    </location>
</feature>
<accession>A0A086KER8</accession>
<evidence type="ECO:0000313" key="3">
    <source>
        <dbReference type="EMBL" id="KFG42886.1"/>
    </source>
</evidence>
<proteinExistence type="predicted"/>
<feature type="signal peptide" evidence="2">
    <location>
        <begin position="1"/>
        <end position="20"/>
    </location>
</feature>
<feature type="region of interest" description="Disordered" evidence="1">
    <location>
        <begin position="412"/>
        <end position="436"/>
    </location>
</feature>
<dbReference type="EMBL" id="AEYI02000985">
    <property type="protein sequence ID" value="KFG42886.1"/>
    <property type="molecule type" value="Genomic_DNA"/>
</dbReference>
<name>A0A086KER8_TOXGO</name>
<feature type="compositionally biased region" description="Acidic residues" evidence="1">
    <location>
        <begin position="70"/>
        <end position="91"/>
    </location>
</feature>
<keyword evidence="2" id="KW-0732">Signal</keyword>
<dbReference type="VEuPathDB" id="ToxoDB:TGP89_225320"/>
<dbReference type="OrthoDB" id="346982at2759"/>
<evidence type="ECO:0000256" key="1">
    <source>
        <dbReference type="SAM" id="MobiDB-lite"/>
    </source>
</evidence>
<organism evidence="3 4">
    <name type="scientific">Toxoplasma gondii p89</name>
    <dbReference type="NCBI Taxonomy" id="943119"/>
    <lineage>
        <taxon>Eukaryota</taxon>
        <taxon>Sar</taxon>
        <taxon>Alveolata</taxon>
        <taxon>Apicomplexa</taxon>
        <taxon>Conoidasida</taxon>
        <taxon>Coccidia</taxon>
        <taxon>Eucoccidiorida</taxon>
        <taxon>Eimeriorina</taxon>
        <taxon>Sarcocystidae</taxon>
        <taxon>Toxoplasma</taxon>
    </lineage>
</organism>
<feature type="chain" id="PRO_5001809056" description="Transmembrane protein" evidence="2">
    <location>
        <begin position="21"/>
        <end position="504"/>
    </location>
</feature>
<gene>
    <name evidence="3" type="ORF">TGP89_225320</name>
</gene>
<comment type="caution">
    <text evidence="3">The sequence shown here is derived from an EMBL/GenBank/DDBJ whole genome shotgun (WGS) entry which is preliminary data.</text>
</comment>
<evidence type="ECO:0008006" key="5">
    <source>
        <dbReference type="Google" id="ProtNLM"/>
    </source>
</evidence>
<protein>
    <recommendedName>
        <fullName evidence="5">Transmembrane protein</fullName>
    </recommendedName>
</protein>